<feature type="signal peptide" evidence="6">
    <location>
        <begin position="1"/>
        <end position="18"/>
    </location>
</feature>
<dbReference type="RefSeq" id="WP_379722188.1">
    <property type="nucleotide sequence ID" value="NZ_JBHSMS010000040.1"/>
</dbReference>
<keyword evidence="4" id="KW-0472">Membrane</keyword>
<name>A0ABW0PL43_9BURK</name>
<dbReference type="PANTHER" id="PTHR38776:SF1">
    <property type="entry name" value="MLTA-INTERACTING PROTEIN-RELATED"/>
    <property type="match status" value="1"/>
</dbReference>
<evidence type="ECO:0000313" key="8">
    <source>
        <dbReference type="Proteomes" id="UP001596031"/>
    </source>
</evidence>
<comment type="subcellular location">
    <subcellularLocation>
        <location evidence="1">Cell outer membrane</location>
    </subcellularLocation>
</comment>
<feature type="chain" id="PRO_5046124787" evidence="6">
    <location>
        <begin position="19"/>
        <end position="281"/>
    </location>
</feature>
<dbReference type="Proteomes" id="UP001596031">
    <property type="component" value="Unassembled WGS sequence"/>
</dbReference>
<sequence length="281" mass="29986">MTKLFALALAAVSSAACAQLPATNPMPDGSRDMYVGLGVVAKPRYEGARGMRRAALPVLQVQWSNGLFISGMRAGIHLSRSPRFESGPLLELHPGRDAEGEGGEIGGIAAVRLSPVEAPRAAAWPRRPAGVAAIGRRVQGGGFLNYYLTPDWRFTSSLLYGAGDARKGMKFELGMQRLAVVPDAHHRLGLDAAVGFGDRHYNGALFGVSERDASSSGAAPFDAAGGIKDARLGGRWHWAWSPSWMLTSHVQAIRLLGSARKSPLVERPTNLTVSTAIAYRF</sequence>
<evidence type="ECO:0000256" key="2">
    <source>
        <dbReference type="ARBA" id="ARBA00005722"/>
    </source>
</evidence>
<accession>A0ABW0PL43</accession>
<evidence type="ECO:0000256" key="3">
    <source>
        <dbReference type="ARBA" id="ARBA00022729"/>
    </source>
</evidence>
<dbReference type="Pfam" id="PF06629">
    <property type="entry name" value="MipA"/>
    <property type="match status" value="1"/>
</dbReference>
<comment type="caution">
    <text evidence="7">The sequence shown here is derived from an EMBL/GenBank/DDBJ whole genome shotgun (WGS) entry which is preliminary data.</text>
</comment>
<dbReference type="PROSITE" id="PS51257">
    <property type="entry name" value="PROKAR_LIPOPROTEIN"/>
    <property type="match status" value="1"/>
</dbReference>
<evidence type="ECO:0000256" key="4">
    <source>
        <dbReference type="ARBA" id="ARBA00023136"/>
    </source>
</evidence>
<keyword evidence="8" id="KW-1185">Reference proteome</keyword>
<comment type="similarity">
    <text evidence="2">Belongs to the MipA/OmpV family.</text>
</comment>
<proteinExistence type="inferred from homology"/>
<evidence type="ECO:0000256" key="1">
    <source>
        <dbReference type="ARBA" id="ARBA00004442"/>
    </source>
</evidence>
<dbReference type="InterPro" id="IPR010583">
    <property type="entry name" value="MipA"/>
</dbReference>
<keyword evidence="5" id="KW-0998">Cell outer membrane</keyword>
<reference evidence="8" key="1">
    <citation type="journal article" date="2019" name="Int. J. Syst. Evol. Microbiol.">
        <title>The Global Catalogue of Microorganisms (GCM) 10K type strain sequencing project: providing services to taxonomists for standard genome sequencing and annotation.</title>
        <authorList>
            <consortium name="The Broad Institute Genomics Platform"/>
            <consortium name="The Broad Institute Genome Sequencing Center for Infectious Disease"/>
            <person name="Wu L."/>
            <person name="Ma J."/>
        </authorList>
    </citation>
    <scope>NUCLEOTIDE SEQUENCE [LARGE SCALE GENOMIC DNA]</scope>
    <source>
        <strain evidence="8">CCUG 38813</strain>
    </source>
</reference>
<protein>
    <submittedName>
        <fullName evidence="7">MipA/OmpV family protein</fullName>
    </submittedName>
</protein>
<evidence type="ECO:0000313" key="7">
    <source>
        <dbReference type="EMBL" id="MFC5512207.1"/>
    </source>
</evidence>
<dbReference type="PANTHER" id="PTHR38776">
    <property type="entry name" value="MLTA-INTERACTING PROTEIN-RELATED"/>
    <property type="match status" value="1"/>
</dbReference>
<evidence type="ECO:0000256" key="5">
    <source>
        <dbReference type="ARBA" id="ARBA00023237"/>
    </source>
</evidence>
<evidence type="ECO:0000256" key="6">
    <source>
        <dbReference type="SAM" id="SignalP"/>
    </source>
</evidence>
<dbReference type="EMBL" id="JBHSMS010000040">
    <property type="protein sequence ID" value="MFC5512207.1"/>
    <property type="molecule type" value="Genomic_DNA"/>
</dbReference>
<keyword evidence="3 6" id="KW-0732">Signal</keyword>
<organism evidence="7 8">
    <name type="scientific">Massilia jejuensis</name>
    <dbReference type="NCBI Taxonomy" id="648894"/>
    <lineage>
        <taxon>Bacteria</taxon>
        <taxon>Pseudomonadati</taxon>
        <taxon>Pseudomonadota</taxon>
        <taxon>Betaproteobacteria</taxon>
        <taxon>Burkholderiales</taxon>
        <taxon>Oxalobacteraceae</taxon>
        <taxon>Telluria group</taxon>
        <taxon>Massilia</taxon>
    </lineage>
</organism>
<gene>
    <name evidence="7" type="ORF">ACFPOU_13855</name>
</gene>